<dbReference type="Proteomes" id="UP000219669">
    <property type="component" value="Unassembled WGS sequence"/>
</dbReference>
<dbReference type="EMBL" id="OCNF01000006">
    <property type="protein sequence ID" value="SOD67619.1"/>
    <property type="molecule type" value="Genomic_DNA"/>
</dbReference>
<dbReference type="OrthoDB" id="8809170at2"/>
<dbReference type="RefSeq" id="WP_097114033.1">
    <property type="nucleotide sequence ID" value="NZ_CP083931.1"/>
</dbReference>
<name>A0A286E9Q6_9NEIS</name>
<evidence type="ECO:0000313" key="4">
    <source>
        <dbReference type="Proteomes" id="UP000219669"/>
    </source>
</evidence>
<dbReference type="InterPro" id="IPR027417">
    <property type="entry name" value="P-loop_NTPase"/>
</dbReference>
<evidence type="ECO:0000313" key="3">
    <source>
        <dbReference type="EMBL" id="SOD67619.1"/>
    </source>
</evidence>
<dbReference type="Gene3D" id="3.40.50.300">
    <property type="entry name" value="P-loop containing nucleotide triphosphate hydrolases"/>
    <property type="match status" value="1"/>
</dbReference>
<organism evidence="3 4">
    <name type="scientific">Alysiella filiformis DSM 16848</name>
    <dbReference type="NCBI Taxonomy" id="1120981"/>
    <lineage>
        <taxon>Bacteria</taxon>
        <taxon>Pseudomonadati</taxon>
        <taxon>Pseudomonadota</taxon>
        <taxon>Betaproteobacteria</taxon>
        <taxon>Neisseriales</taxon>
        <taxon>Neisseriaceae</taxon>
        <taxon>Alysiella</taxon>
    </lineage>
</organism>
<gene>
    <name evidence="3" type="ORF">SAMN02746062_00971</name>
</gene>
<dbReference type="Pfam" id="PF05707">
    <property type="entry name" value="Zot"/>
    <property type="match status" value="1"/>
</dbReference>
<evidence type="ECO:0000259" key="2">
    <source>
        <dbReference type="Pfam" id="PF05707"/>
    </source>
</evidence>
<reference evidence="3 4" key="1">
    <citation type="submission" date="2017-09" db="EMBL/GenBank/DDBJ databases">
        <authorList>
            <person name="Ehlers B."/>
            <person name="Leendertz F.H."/>
        </authorList>
    </citation>
    <scope>NUCLEOTIDE SEQUENCE [LARGE SCALE GENOMIC DNA]</scope>
    <source>
        <strain evidence="3 4">DSM 16848</strain>
    </source>
</reference>
<sequence length="352" mass="39831">MLYLITGKPGSGKTLHMVSMLLKRKDLQNRPLYIDGIPDVDVSKIPHEKLPENCTGENWHEWLPTNAILVVDECQRYWRQRPNGSKVPEAVQAIETHRHRGVDLFFITQHPRLIDMNIKSFVENHKHFDKTQLGTRRMWEWQRCGNPDNKGDIADAMAKPYTLDKSAFDAYKSAELHTKIKVNRSFWFWLFPLIVVAAIAMTVYALSYNKQILFEQPKKAAETAAVAASQPTKADGEAQAAPSDVGGGRIAVASEPVPNDDQIKAMDFKPNIDGKPWTAPIYHPMNKQVKTMPYPVACVKNGSRCTCYTEQATPIHGLDKGICLDFVENGIYNPYLQNEQQAQVRQSENPTK</sequence>
<feature type="region of interest" description="Disordered" evidence="1">
    <location>
        <begin position="227"/>
        <end position="247"/>
    </location>
</feature>
<protein>
    <submittedName>
        <fullName evidence="3">Zona occludens toxin</fullName>
    </submittedName>
</protein>
<proteinExistence type="predicted"/>
<keyword evidence="4" id="KW-1185">Reference proteome</keyword>
<accession>A0A286E9Q6</accession>
<dbReference type="SUPFAM" id="SSF52540">
    <property type="entry name" value="P-loop containing nucleoside triphosphate hydrolases"/>
    <property type="match status" value="1"/>
</dbReference>
<dbReference type="InterPro" id="IPR008900">
    <property type="entry name" value="Zot_N"/>
</dbReference>
<evidence type="ECO:0000256" key="1">
    <source>
        <dbReference type="SAM" id="MobiDB-lite"/>
    </source>
</evidence>
<feature type="domain" description="Zona occludens toxin N-terminal" evidence="2">
    <location>
        <begin position="1"/>
        <end position="175"/>
    </location>
</feature>
<dbReference type="AlphaFoldDB" id="A0A286E9Q6"/>